<dbReference type="RefSeq" id="WP_344619733.1">
    <property type="nucleotide sequence ID" value="NZ_BAAARV010000110.1"/>
</dbReference>
<dbReference type="Gene3D" id="3.40.50.10140">
    <property type="entry name" value="Toll/interleukin-1 receptor homology (TIR) domain"/>
    <property type="match status" value="1"/>
</dbReference>
<keyword evidence="2" id="KW-1185">Reference proteome</keyword>
<dbReference type="Proteomes" id="UP001501444">
    <property type="component" value="Unassembled WGS sequence"/>
</dbReference>
<dbReference type="InterPro" id="IPR035897">
    <property type="entry name" value="Toll_tir_struct_dom_sf"/>
</dbReference>
<proteinExistence type="predicted"/>
<comment type="caution">
    <text evidence="1">The sequence shown here is derived from an EMBL/GenBank/DDBJ whole genome shotgun (WGS) entry which is preliminary data.</text>
</comment>
<organism evidence="1 2">
    <name type="scientific">Dactylosporangium salmoneum</name>
    <dbReference type="NCBI Taxonomy" id="53361"/>
    <lineage>
        <taxon>Bacteria</taxon>
        <taxon>Bacillati</taxon>
        <taxon>Actinomycetota</taxon>
        <taxon>Actinomycetes</taxon>
        <taxon>Micromonosporales</taxon>
        <taxon>Micromonosporaceae</taxon>
        <taxon>Dactylosporangium</taxon>
    </lineage>
</organism>
<evidence type="ECO:0008006" key="3">
    <source>
        <dbReference type="Google" id="ProtNLM"/>
    </source>
</evidence>
<gene>
    <name evidence="1" type="ORF">GCM10010170_099340</name>
</gene>
<evidence type="ECO:0000313" key="2">
    <source>
        <dbReference type="Proteomes" id="UP001501444"/>
    </source>
</evidence>
<sequence length="405" mass="43618">MLPPVLEIYVVWHPRDAAGAEIVAQLDAHFHGDLFTGLIGGAVEVYARSDGWLRPGGAPRRIPVPGDPPPNGVAQAQYVVIVPVLDFRLAQAAADRDGEWYEYLAGIRGAQCDAPDRVTVFPVLADLRADEGALGELFGELVYIVVNGVTGETPQDRRRRDLVQSIAQFVGGDAGRRLTVFISHTRRTAEGDGGRPQAITERVRAVIAQTRLADFFDAQALGPGRDYSEEIASAASSSALLALRSDHYASRDWCQREVVTAKTAGMPVVILDALVRGDPRGSFLMDHAPRVPVTGDDGGIWAGLNLLVDEWLKRLLWRRQHELAERAAPDLGVGWWAPHAPEPTTLAAWLAGAHAAGERPTSLRILHPDPPLGGPEREVLARVAALGGIATLEILTPRQLAARGG</sequence>
<evidence type="ECO:0000313" key="1">
    <source>
        <dbReference type="EMBL" id="GAA2388118.1"/>
    </source>
</evidence>
<reference evidence="1 2" key="1">
    <citation type="journal article" date="2019" name="Int. J. Syst. Evol. Microbiol.">
        <title>The Global Catalogue of Microorganisms (GCM) 10K type strain sequencing project: providing services to taxonomists for standard genome sequencing and annotation.</title>
        <authorList>
            <consortium name="The Broad Institute Genomics Platform"/>
            <consortium name="The Broad Institute Genome Sequencing Center for Infectious Disease"/>
            <person name="Wu L."/>
            <person name="Ma J."/>
        </authorList>
    </citation>
    <scope>NUCLEOTIDE SEQUENCE [LARGE SCALE GENOMIC DNA]</scope>
    <source>
        <strain evidence="1 2">JCM 3272</strain>
    </source>
</reference>
<name>A0ABN3HUL0_9ACTN</name>
<dbReference type="SUPFAM" id="SSF52200">
    <property type="entry name" value="Toll/Interleukin receptor TIR domain"/>
    <property type="match status" value="1"/>
</dbReference>
<accession>A0ABN3HUL0</accession>
<dbReference type="EMBL" id="BAAARV010000110">
    <property type="protein sequence ID" value="GAA2388118.1"/>
    <property type="molecule type" value="Genomic_DNA"/>
</dbReference>
<protein>
    <recommendedName>
        <fullName evidence="3">TIR domain-containing protein</fullName>
    </recommendedName>
</protein>